<name>A0A2Z4MDL5_BREBE</name>
<feature type="transmembrane region" description="Helical" evidence="1">
    <location>
        <begin position="49"/>
        <end position="69"/>
    </location>
</feature>
<dbReference type="EMBL" id="CP030117">
    <property type="protein sequence ID" value="AWX54509.1"/>
    <property type="molecule type" value="Genomic_DNA"/>
</dbReference>
<gene>
    <name evidence="2" type="ORF">AB432_005395</name>
</gene>
<dbReference type="RefSeq" id="WP_048031384.1">
    <property type="nucleotide sequence ID" value="NZ_CP030117.1"/>
</dbReference>
<evidence type="ECO:0000313" key="2">
    <source>
        <dbReference type="EMBL" id="AWX54509.1"/>
    </source>
</evidence>
<accession>A0A2Z4MDL5</accession>
<dbReference type="AlphaFoldDB" id="A0A2Z4MDL5"/>
<evidence type="ECO:0000256" key="1">
    <source>
        <dbReference type="SAM" id="Phobius"/>
    </source>
</evidence>
<protein>
    <submittedName>
        <fullName evidence="2">Uncharacterized protein</fullName>
    </submittedName>
</protein>
<keyword evidence="1" id="KW-0472">Membrane</keyword>
<reference evidence="2 3" key="1">
    <citation type="journal article" date="2015" name="Genome Announc.">
        <title>Draft Genome Sequence of Brevibacillus brevis DZQ7, a Plant Growth-Promoting Rhizobacterium with Broad-Spectrum Antimicrobial Activity.</title>
        <authorList>
            <person name="Hou Q."/>
            <person name="Wang C."/>
            <person name="Hou X."/>
            <person name="Xia Z."/>
            <person name="Ye J."/>
            <person name="Liu K."/>
            <person name="Liu H."/>
            <person name="Wang J."/>
            <person name="Guo H."/>
            <person name="Yu X."/>
            <person name="Yang Y."/>
            <person name="Du B."/>
            <person name="Ding Y."/>
        </authorList>
    </citation>
    <scope>NUCLEOTIDE SEQUENCE [LARGE SCALE GENOMIC DNA]</scope>
    <source>
        <strain evidence="2 3">DZQ7</strain>
    </source>
</reference>
<dbReference type="Proteomes" id="UP000036061">
    <property type="component" value="Chromosome"/>
</dbReference>
<organism evidence="2 3">
    <name type="scientific">Brevibacillus brevis</name>
    <name type="common">Bacillus brevis</name>
    <dbReference type="NCBI Taxonomy" id="1393"/>
    <lineage>
        <taxon>Bacteria</taxon>
        <taxon>Bacillati</taxon>
        <taxon>Bacillota</taxon>
        <taxon>Bacilli</taxon>
        <taxon>Bacillales</taxon>
        <taxon>Paenibacillaceae</taxon>
        <taxon>Brevibacillus</taxon>
    </lineage>
</organism>
<keyword evidence="1" id="KW-0812">Transmembrane</keyword>
<keyword evidence="1" id="KW-1133">Transmembrane helix</keyword>
<proteinExistence type="predicted"/>
<evidence type="ECO:0000313" key="3">
    <source>
        <dbReference type="Proteomes" id="UP000036061"/>
    </source>
</evidence>
<sequence length="361" mass="41283">MPSCDEQIILEELNQFPEQILSRERSQAILEGVREEGGRLQKVNKRRMYYGWMAKGLITCGLLLGFFWMKPFSAPAESTSSAALTPEEQKYFTAAQQAITTASGIEKNFTFAEIEKNEESFVVLTKDEEAWVYFKADTTEVIAVKATFAIQELTEPYQKYVETAREAYRVTKQPVNFETTEFYKRKDIAILSFDLDQDQDVDVDLSTNKVIDYTLNYNPKDADQKSLDIAQKALTRFTNKNDLSFTLAVKSSDEKEDRWTFHNEQERYEVEVGAKTGQVYDVQHVTEHKHIIIKSIDEAIPVTKPLIQDIFGIDTTGYKAYGGKDWGGYILRSDTPGKPRLSIKLFDRDVGTIYGIGIERD</sequence>